<feature type="region of interest" description="Disordered" evidence="1">
    <location>
        <begin position="294"/>
        <end position="318"/>
    </location>
</feature>
<proteinExistence type="predicted"/>
<dbReference type="InParanoid" id="A0A317XI43"/>
<organism evidence="2 3">
    <name type="scientific">Testicularia cyperi</name>
    <dbReference type="NCBI Taxonomy" id="1882483"/>
    <lineage>
        <taxon>Eukaryota</taxon>
        <taxon>Fungi</taxon>
        <taxon>Dikarya</taxon>
        <taxon>Basidiomycota</taxon>
        <taxon>Ustilaginomycotina</taxon>
        <taxon>Ustilaginomycetes</taxon>
        <taxon>Ustilaginales</taxon>
        <taxon>Anthracoideaceae</taxon>
        <taxon>Testicularia</taxon>
    </lineage>
</organism>
<accession>A0A317XI43</accession>
<dbReference type="GO" id="GO:0051721">
    <property type="term" value="F:protein phosphatase 2A binding"/>
    <property type="evidence" value="ECO:0007669"/>
    <property type="project" value="TreeGrafter"/>
</dbReference>
<evidence type="ECO:0000313" key="2">
    <source>
        <dbReference type="EMBL" id="PWY97916.1"/>
    </source>
</evidence>
<feature type="compositionally biased region" description="Acidic residues" evidence="1">
    <location>
        <begin position="230"/>
        <end position="245"/>
    </location>
</feature>
<feature type="region of interest" description="Disordered" evidence="1">
    <location>
        <begin position="16"/>
        <end position="53"/>
    </location>
</feature>
<name>A0A317XI43_9BASI</name>
<dbReference type="InterPro" id="IPR038511">
    <property type="entry name" value="TAP42/TAP46-like_sf"/>
</dbReference>
<sequence>MSGSTLNDLLRAIFLQAADPPPPPPFVPGSDPRQAGSSQASGSSSSASANKDPAEQTLALLSRAQQLSDSLGVISSNDALRDISTSSLRVLFLSSLRSTLEQSVRTGTDHTARKQHLAASMEHARRFVSRTLALGVVPPTTRDLLRWQLASMPQDELSGLEALTSGGGRQAPHAREVKIAAFRLEKALERSLDDYRSAYRAKIKVSGSAPSEPFYDLLLYPSAGRGAAGADDDNDDDDEDEEVEADRDRDADETAAASAPGGIASPRQYLLALLNLHTVKAATTLQRASQELELLRSMPPPPPVGTSAGGRGEDVDVDPTWRLDRPLGGASSGPLMDPAGKVLRPFTITSSDPSKSRTELKSEVFRPGYRLPTMTIDEYLEEEQRRGNIIQGGGQASYDAPTSTEQRQLRMENDGTQDAQDAEEEQRQHDIYWDDFTESNRRGAGNTMNRG</sequence>
<feature type="region of interest" description="Disordered" evidence="1">
    <location>
        <begin position="225"/>
        <end position="261"/>
    </location>
</feature>
<dbReference type="GO" id="GO:0035303">
    <property type="term" value="P:regulation of dephosphorylation"/>
    <property type="evidence" value="ECO:0007669"/>
    <property type="project" value="TreeGrafter"/>
</dbReference>
<evidence type="ECO:0000256" key="1">
    <source>
        <dbReference type="SAM" id="MobiDB-lite"/>
    </source>
</evidence>
<dbReference type="InterPro" id="IPR007304">
    <property type="entry name" value="TAP46-like"/>
</dbReference>
<dbReference type="OrthoDB" id="10261753at2759"/>
<dbReference type="STRING" id="1882483.A0A317XI43"/>
<dbReference type="PANTHER" id="PTHR10933">
    <property type="entry name" value="IMMUNOGLOBULIN-BINDING PROTEIN 1"/>
    <property type="match status" value="1"/>
</dbReference>
<evidence type="ECO:0000313" key="3">
    <source>
        <dbReference type="Proteomes" id="UP000246740"/>
    </source>
</evidence>
<dbReference type="AlphaFoldDB" id="A0A317XI43"/>
<dbReference type="PANTHER" id="PTHR10933:SF9">
    <property type="entry name" value="IMMUNOGLOBULIN-BINDING PROTEIN 1"/>
    <property type="match status" value="1"/>
</dbReference>
<feature type="compositionally biased region" description="Low complexity" evidence="1">
    <location>
        <begin position="34"/>
        <end position="49"/>
    </location>
</feature>
<dbReference type="GO" id="GO:0005829">
    <property type="term" value="C:cytosol"/>
    <property type="evidence" value="ECO:0007669"/>
    <property type="project" value="TreeGrafter"/>
</dbReference>
<reference evidence="2 3" key="1">
    <citation type="journal article" date="2018" name="Mol. Biol. Evol.">
        <title>Broad Genomic Sampling Reveals a Smut Pathogenic Ancestry of the Fungal Clade Ustilaginomycotina.</title>
        <authorList>
            <person name="Kijpornyongpan T."/>
            <person name="Mondo S.J."/>
            <person name="Barry K."/>
            <person name="Sandor L."/>
            <person name="Lee J."/>
            <person name="Lipzen A."/>
            <person name="Pangilinan J."/>
            <person name="LaButti K."/>
            <person name="Hainaut M."/>
            <person name="Henrissat B."/>
            <person name="Grigoriev I.V."/>
            <person name="Spatafora J.W."/>
            <person name="Aime M.C."/>
        </authorList>
    </citation>
    <scope>NUCLEOTIDE SEQUENCE [LARGE SCALE GENOMIC DNA]</scope>
    <source>
        <strain evidence="2 3">MCA 3645</strain>
    </source>
</reference>
<dbReference type="GO" id="GO:0009966">
    <property type="term" value="P:regulation of signal transduction"/>
    <property type="evidence" value="ECO:0007669"/>
    <property type="project" value="InterPro"/>
</dbReference>
<dbReference type="Pfam" id="PF04177">
    <property type="entry name" value="TAP42"/>
    <property type="match status" value="1"/>
</dbReference>
<keyword evidence="3" id="KW-1185">Reference proteome</keyword>
<dbReference type="Proteomes" id="UP000246740">
    <property type="component" value="Unassembled WGS sequence"/>
</dbReference>
<gene>
    <name evidence="2" type="ORF">BCV70DRAFT_202406</name>
</gene>
<feature type="region of interest" description="Disordered" evidence="1">
    <location>
        <begin position="390"/>
        <end position="451"/>
    </location>
</feature>
<dbReference type="Gene3D" id="1.25.40.540">
    <property type="entry name" value="TAP42-like family"/>
    <property type="match status" value="1"/>
</dbReference>
<dbReference type="EMBL" id="KZ819201">
    <property type="protein sequence ID" value="PWY97916.1"/>
    <property type="molecule type" value="Genomic_DNA"/>
</dbReference>
<protein>
    <submittedName>
        <fullName evidence="2">TAP42-domain-containing protein</fullName>
    </submittedName>
</protein>